<keyword evidence="7 10" id="KW-0472">Membrane</keyword>
<evidence type="ECO:0000256" key="10">
    <source>
        <dbReference type="RuleBase" id="RU362081"/>
    </source>
</evidence>
<dbReference type="PRINTS" id="PR00119">
    <property type="entry name" value="CATATPASE"/>
</dbReference>
<dbReference type="InterPro" id="IPR018303">
    <property type="entry name" value="ATPase_P-typ_P_site"/>
</dbReference>
<reference evidence="13" key="1">
    <citation type="submission" date="2020-09" db="EMBL/GenBank/DDBJ databases">
        <title>Genome seq and assembly of Tianweitania sp.</title>
        <authorList>
            <person name="Chhetri G."/>
        </authorList>
    </citation>
    <scope>NUCLEOTIDE SEQUENCE</scope>
    <source>
        <strain evidence="13">Rool2</strain>
    </source>
</reference>
<dbReference type="Gene3D" id="3.40.1110.10">
    <property type="entry name" value="Calcium-transporting ATPase, cytoplasmic domain N"/>
    <property type="match status" value="1"/>
</dbReference>
<dbReference type="InterPro" id="IPR051014">
    <property type="entry name" value="Cation_Transport_ATPase_IB"/>
</dbReference>
<feature type="transmembrane region" description="Helical" evidence="10">
    <location>
        <begin position="30"/>
        <end position="49"/>
    </location>
</feature>
<evidence type="ECO:0000256" key="7">
    <source>
        <dbReference type="ARBA" id="ARBA00023136"/>
    </source>
</evidence>
<dbReference type="EMBL" id="JACVVX010000009">
    <property type="protein sequence ID" value="MBD0417072.1"/>
    <property type="molecule type" value="Genomic_DNA"/>
</dbReference>
<dbReference type="SUPFAM" id="SSF81653">
    <property type="entry name" value="Calcium ATPase, transduction domain A"/>
    <property type="match status" value="1"/>
</dbReference>
<dbReference type="InterPro" id="IPR044492">
    <property type="entry name" value="P_typ_ATPase_HD_dom"/>
</dbReference>
<keyword evidence="6 10" id="KW-1133">Transmembrane helix</keyword>
<dbReference type="InterPro" id="IPR023298">
    <property type="entry name" value="ATPase_P-typ_TM_dom_sf"/>
</dbReference>
<sequence length="630" mass="64807">MRRALLAVAFIGLCAGLANQYLGVVVVRPTVIWTASTVPVVTVLAFSILRDLWAGRFGVDAIALVSMSAALALGEPLAGVVVAIMYAGGTVLEDFARGRAERDLTALTDRSPRLAHRRLDGALETIAVDEVAVGDELLVRAGELVPVDGILADAAASVDESAVTGEPLPERRIEGDRLRSGTINAGEAFVMRASAIATQSTYAAIVNMVAAAQTAKTPFIRMADRFAMVMLPATLILAGLAWHFSGDPIRALAVLVVATPCPLILAAPVAFIGGVARAARAGILMKGSAALEALAEARTAVFDKTGTLTYGGADLIEVETAPGRDPDKALRLLASLEQASHHILAENIVAVARKKGLALSNPSDVQEYRGSGLTGVVDGTLVRAGSRSLVLDRKPLPLWAEPGELRYRGQPVLRVFVALDGRLAAVLTFGDALRADARTALDDLRSAGLSRFVMLTGDDAATATRVATAAGIDTVVADASAADKVATVEAENALAATMMVGDGINDAPALATATVGVAMGARGATASSQAADVIILTNRLQPVADAVWIARRTRSIARQSIIVGLALSGAAMIAAAFGLITPVAGALLQEGIDIAVILNALRALGGGTVPSHTTPASAGSAKAKRWSPPK</sequence>
<dbReference type="InterPro" id="IPR059000">
    <property type="entry name" value="ATPase_P-type_domA"/>
</dbReference>
<comment type="subcellular location">
    <subcellularLocation>
        <location evidence="10">Cell membrane</location>
    </subcellularLocation>
    <subcellularLocation>
        <location evidence="1">Membrane</location>
    </subcellularLocation>
</comment>
<evidence type="ECO:0000256" key="4">
    <source>
        <dbReference type="ARBA" id="ARBA00022723"/>
    </source>
</evidence>
<dbReference type="SFLD" id="SFLDS00003">
    <property type="entry name" value="Haloacid_Dehalogenase"/>
    <property type="match status" value="1"/>
</dbReference>
<dbReference type="Gene3D" id="2.70.150.10">
    <property type="entry name" value="Calcium-transporting ATPase, cytoplasmic transduction domain A"/>
    <property type="match status" value="1"/>
</dbReference>
<dbReference type="GO" id="GO:0015086">
    <property type="term" value="F:cadmium ion transmembrane transporter activity"/>
    <property type="evidence" value="ECO:0007669"/>
    <property type="project" value="TreeGrafter"/>
</dbReference>
<dbReference type="GO" id="GO:0046872">
    <property type="term" value="F:metal ion binding"/>
    <property type="evidence" value="ECO:0007669"/>
    <property type="project" value="UniProtKB-KW"/>
</dbReference>
<feature type="region of interest" description="Disordered" evidence="11">
    <location>
        <begin position="610"/>
        <end position="630"/>
    </location>
</feature>
<keyword evidence="4 10" id="KW-0479">Metal-binding</keyword>
<dbReference type="InterPro" id="IPR027256">
    <property type="entry name" value="P-typ_ATPase_IB"/>
</dbReference>
<dbReference type="NCBIfam" id="TIGR01525">
    <property type="entry name" value="ATPase-IB_hvy"/>
    <property type="match status" value="1"/>
</dbReference>
<keyword evidence="5" id="KW-1278">Translocase</keyword>
<keyword evidence="10" id="KW-0067">ATP-binding</keyword>
<dbReference type="GO" id="GO:0016463">
    <property type="term" value="F:P-type zinc transporter activity"/>
    <property type="evidence" value="ECO:0007669"/>
    <property type="project" value="UniProtKB-EC"/>
</dbReference>
<dbReference type="SUPFAM" id="SSF81665">
    <property type="entry name" value="Calcium ATPase, transmembrane domain M"/>
    <property type="match status" value="1"/>
</dbReference>
<dbReference type="NCBIfam" id="TIGR01494">
    <property type="entry name" value="ATPase_P-type"/>
    <property type="match status" value="2"/>
</dbReference>
<evidence type="ECO:0000313" key="13">
    <source>
        <dbReference type="EMBL" id="MBD0417072.1"/>
    </source>
</evidence>
<dbReference type="InterPro" id="IPR036412">
    <property type="entry name" value="HAD-like_sf"/>
</dbReference>
<gene>
    <name evidence="13" type="ORF">ICI42_20695</name>
</gene>
<feature type="transmembrane region" description="Helical" evidence="10">
    <location>
        <begin position="226"/>
        <end position="245"/>
    </location>
</feature>
<feature type="transmembrane region" description="Helical" evidence="10">
    <location>
        <begin position="251"/>
        <end position="276"/>
    </location>
</feature>
<keyword evidence="10" id="KW-0547">Nucleotide-binding</keyword>
<dbReference type="InterPro" id="IPR023214">
    <property type="entry name" value="HAD_sf"/>
</dbReference>
<comment type="similarity">
    <text evidence="2 10">Belongs to the cation transport ATPase (P-type) (TC 3.A.3) family. Type IB subfamily.</text>
</comment>
<dbReference type="GO" id="GO:0005886">
    <property type="term" value="C:plasma membrane"/>
    <property type="evidence" value="ECO:0007669"/>
    <property type="project" value="UniProtKB-SubCell"/>
</dbReference>
<dbReference type="GO" id="GO:0005524">
    <property type="term" value="F:ATP binding"/>
    <property type="evidence" value="ECO:0007669"/>
    <property type="project" value="UniProtKB-UniRule"/>
</dbReference>
<dbReference type="Proteomes" id="UP000643405">
    <property type="component" value="Unassembled WGS sequence"/>
</dbReference>
<comment type="catalytic activity">
    <reaction evidence="9">
        <text>Zn(2+)(in) + ATP + H2O = Zn(2+)(out) + ADP + phosphate + H(+)</text>
        <dbReference type="Rhea" id="RHEA:20621"/>
        <dbReference type="ChEBI" id="CHEBI:15377"/>
        <dbReference type="ChEBI" id="CHEBI:15378"/>
        <dbReference type="ChEBI" id="CHEBI:29105"/>
        <dbReference type="ChEBI" id="CHEBI:30616"/>
        <dbReference type="ChEBI" id="CHEBI:43474"/>
        <dbReference type="ChEBI" id="CHEBI:456216"/>
        <dbReference type="EC" id="7.2.2.12"/>
    </reaction>
</comment>
<dbReference type="PANTHER" id="PTHR48085">
    <property type="entry name" value="CADMIUM/ZINC-TRANSPORTING ATPASE HMA2-RELATED"/>
    <property type="match status" value="1"/>
</dbReference>
<feature type="transmembrane region" description="Helical" evidence="10">
    <location>
        <begin position="561"/>
        <end position="580"/>
    </location>
</feature>
<dbReference type="Gene3D" id="3.40.50.1000">
    <property type="entry name" value="HAD superfamily/HAD-like"/>
    <property type="match status" value="1"/>
</dbReference>
<keyword evidence="10" id="KW-1003">Cell membrane</keyword>
<evidence type="ECO:0000256" key="2">
    <source>
        <dbReference type="ARBA" id="ARBA00006024"/>
    </source>
</evidence>
<evidence type="ECO:0000256" key="6">
    <source>
        <dbReference type="ARBA" id="ARBA00022989"/>
    </source>
</evidence>
<dbReference type="InterPro" id="IPR023299">
    <property type="entry name" value="ATPase_P-typ_cyto_dom_N"/>
</dbReference>
<dbReference type="SUPFAM" id="SSF56784">
    <property type="entry name" value="HAD-like"/>
    <property type="match status" value="1"/>
</dbReference>
<protein>
    <recommendedName>
        <fullName evidence="8">P-type Zn(2+) transporter</fullName>
        <ecNumber evidence="8">7.2.2.12</ecNumber>
    </recommendedName>
</protein>
<dbReference type="InterPro" id="IPR001757">
    <property type="entry name" value="P_typ_ATPase"/>
</dbReference>
<evidence type="ECO:0000256" key="8">
    <source>
        <dbReference type="ARBA" id="ARBA00039097"/>
    </source>
</evidence>
<name>A0A8J6U9D8_9HYPH</name>
<proteinExistence type="inferred from homology"/>
<dbReference type="InterPro" id="IPR008250">
    <property type="entry name" value="ATPase_P-typ_transduc_dom_A_sf"/>
</dbReference>
<keyword evidence="14" id="KW-1185">Reference proteome</keyword>
<evidence type="ECO:0000259" key="12">
    <source>
        <dbReference type="Pfam" id="PF00122"/>
    </source>
</evidence>
<dbReference type="SFLD" id="SFLDG00002">
    <property type="entry name" value="C1.7:_P-type_atpase_like"/>
    <property type="match status" value="1"/>
</dbReference>
<dbReference type="Pfam" id="PF00702">
    <property type="entry name" value="Hydrolase"/>
    <property type="match status" value="1"/>
</dbReference>
<dbReference type="PROSITE" id="PS00154">
    <property type="entry name" value="ATPASE_E1_E2"/>
    <property type="match status" value="1"/>
</dbReference>
<evidence type="ECO:0000256" key="3">
    <source>
        <dbReference type="ARBA" id="ARBA00022692"/>
    </source>
</evidence>
<keyword evidence="3 10" id="KW-0812">Transmembrane</keyword>
<dbReference type="Pfam" id="PF00122">
    <property type="entry name" value="E1-E2_ATPase"/>
    <property type="match status" value="1"/>
</dbReference>
<accession>A0A8J6U9D8</accession>
<evidence type="ECO:0000256" key="5">
    <source>
        <dbReference type="ARBA" id="ARBA00022967"/>
    </source>
</evidence>
<dbReference type="SFLD" id="SFLDF00027">
    <property type="entry name" value="p-type_atpase"/>
    <property type="match status" value="1"/>
</dbReference>
<evidence type="ECO:0000256" key="1">
    <source>
        <dbReference type="ARBA" id="ARBA00004370"/>
    </source>
</evidence>
<dbReference type="AlphaFoldDB" id="A0A8J6U9D8"/>
<organism evidence="13 14">
    <name type="scientific">Oryzicola mucosus</name>
    <dbReference type="NCBI Taxonomy" id="2767425"/>
    <lineage>
        <taxon>Bacteria</taxon>
        <taxon>Pseudomonadati</taxon>
        <taxon>Pseudomonadota</taxon>
        <taxon>Alphaproteobacteria</taxon>
        <taxon>Hyphomicrobiales</taxon>
        <taxon>Phyllobacteriaceae</taxon>
        <taxon>Oryzicola</taxon>
    </lineage>
</organism>
<evidence type="ECO:0000256" key="11">
    <source>
        <dbReference type="SAM" id="MobiDB-lite"/>
    </source>
</evidence>
<comment type="caution">
    <text evidence="13">The sequence shown here is derived from an EMBL/GenBank/DDBJ whole genome shotgun (WGS) entry which is preliminary data.</text>
</comment>
<dbReference type="RefSeq" id="WP_188166587.1">
    <property type="nucleotide sequence ID" value="NZ_JACVVX010000009.1"/>
</dbReference>
<feature type="domain" description="P-type ATPase A" evidence="12">
    <location>
        <begin position="111"/>
        <end position="209"/>
    </location>
</feature>
<evidence type="ECO:0000313" key="14">
    <source>
        <dbReference type="Proteomes" id="UP000643405"/>
    </source>
</evidence>
<evidence type="ECO:0000256" key="9">
    <source>
        <dbReference type="ARBA" id="ARBA00047308"/>
    </source>
</evidence>
<dbReference type="PANTHER" id="PTHR48085:SF5">
    <property type="entry name" value="CADMIUM_ZINC-TRANSPORTING ATPASE HMA4-RELATED"/>
    <property type="match status" value="1"/>
</dbReference>
<dbReference type="GO" id="GO:0016887">
    <property type="term" value="F:ATP hydrolysis activity"/>
    <property type="evidence" value="ECO:0007669"/>
    <property type="project" value="InterPro"/>
</dbReference>
<dbReference type="EC" id="7.2.2.12" evidence="8"/>